<dbReference type="AlphaFoldDB" id="A0A5M6BUC2"/>
<dbReference type="EMBL" id="CP144051">
    <property type="protein sequence ID" value="WWD15617.1"/>
    <property type="molecule type" value="Genomic_DNA"/>
</dbReference>
<dbReference type="InterPro" id="IPR002347">
    <property type="entry name" value="SDR_fam"/>
</dbReference>
<dbReference type="PRINTS" id="PR00081">
    <property type="entry name" value="GDHRDH"/>
</dbReference>
<dbReference type="OrthoDB" id="1888931at2759"/>
<dbReference type="KEGG" id="ksn:43591279"/>
<dbReference type="InterPro" id="IPR036291">
    <property type="entry name" value="NAD(P)-bd_dom_sf"/>
</dbReference>
<dbReference type="SUPFAM" id="SSF51735">
    <property type="entry name" value="NAD(P)-binding Rossmann-fold domains"/>
    <property type="match status" value="1"/>
</dbReference>
<protein>
    <submittedName>
        <fullName evidence="4">Uncharacterized protein</fullName>
    </submittedName>
</protein>
<dbReference type="Pfam" id="PF13561">
    <property type="entry name" value="adh_short_C2"/>
    <property type="match status" value="1"/>
</dbReference>
<dbReference type="FunFam" id="3.40.50.720:FF:000421">
    <property type="entry name" value="Probable NADP-dependent mannitol dehydrogenase"/>
    <property type="match status" value="1"/>
</dbReference>
<keyword evidence="5" id="KW-1185">Reference proteome</keyword>
<dbReference type="PANTHER" id="PTHR43008">
    <property type="entry name" value="BENZIL REDUCTASE"/>
    <property type="match status" value="1"/>
</dbReference>
<dbReference type="InterPro" id="IPR020904">
    <property type="entry name" value="Sc_DH/Rdtase_CS"/>
</dbReference>
<reference evidence="4" key="2">
    <citation type="submission" date="2024-01" db="EMBL/GenBank/DDBJ databases">
        <title>Comparative genomics of Cryptococcus and Kwoniella reveals pathogenesis evolution and contrasting modes of karyotype evolution via chromosome fusion or intercentromeric recombination.</title>
        <authorList>
            <person name="Coelho M.A."/>
            <person name="David-Palma M."/>
            <person name="Shea T."/>
            <person name="Bowers K."/>
            <person name="McGinley-Smith S."/>
            <person name="Mohammad A.W."/>
            <person name="Gnirke A."/>
            <person name="Yurkov A.M."/>
            <person name="Nowrousian M."/>
            <person name="Sun S."/>
            <person name="Cuomo C.A."/>
            <person name="Heitman J."/>
        </authorList>
    </citation>
    <scope>NUCLEOTIDE SEQUENCE</scope>
    <source>
        <strain evidence="4">CBS 12478</strain>
    </source>
</reference>
<dbReference type="Gene3D" id="3.40.50.720">
    <property type="entry name" value="NAD(P)-binding Rossmann-like Domain"/>
    <property type="match status" value="1"/>
</dbReference>
<dbReference type="GO" id="GO:0050664">
    <property type="term" value="F:oxidoreductase activity, acting on NAD(P)H, oxygen as acceptor"/>
    <property type="evidence" value="ECO:0007669"/>
    <property type="project" value="TreeGrafter"/>
</dbReference>
<accession>A0A5M6BUC2</accession>
<evidence type="ECO:0000313" key="5">
    <source>
        <dbReference type="Proteomes" id="UP000322225"/>
    </source>
</evidence>
<organism evidence="4 5">
    <name type="scientific">Kwoniella shandongensis</name>
    <dbReference type="NCBI Taxonomy" id="1734106"/>
    <lineage>
        <taxon>Eukaryota</taxon>
        <taxon>Fungi</taxon>
        <taxon>Dikarya</taxon>
        <taxon>Basidiomycota</taxon>
        <taxon>Agaricomycotina</taxon>
        <taxon>Tremellomycetes</taxon>
        <taxon>Tremellales</taxon>
        <taxon>Cryptococcaceae</taxon>
        <taxon>Kwoniella</taxon>
    </lineage>
</organism>
<reference evidence="4" key="1">
    <citation type="submission" date="2017-08" db="EMBL/GenBank/DDBJ databases">
        <authorList>
            <person name="Cuomo C."/>
            <person name="Billmyre B."/>
            <person name="Heitman J."/>
        </authorList>
    </citation>
    <scope>NUCLEOTIDE SEQUENCE</scope>
    <source>
        <strain evidence="4">CBS 12478</strain>
    </source>
</reference>
<dbReference type="RefSeq" id="XP_031858608.1">
    <property type="nucleotide sequence ID" value="XM_032007111.1"/>
</dbReference>
<name>A0A5M6BUC2_9TREE</name>
<proteinExistence type="inferred from homology"/>
<dbReference type="PANTHER" id="PTHR43008:SF4">
    <property type="entry name" value="CHAIN DEHYDROGENASE, PUTATIVE (AFU_ORTHOLOGUE AFUA_4G08710)-RELATED"/>
    <property type="match status" value="1"/>
</dbReference>
<evidence type="ECO:0000256" key="1">
    <source>
        <dbReference type="ARBA" id="ARBA00006484"/>
    </source>
</evidence>
<dbReference type="GeneID" id="43591279"/>
<comment type="similarity">
    <text evidence="1">Belongs to the short-chain dehydrogenases/reductases (SDR) family.</text>
</comment>
<sequence length="281" mass="29822">MPITLDFSGKLVLVTGGGRGIGKAIASALAEAGADVAITYTSKDASPVAKELSEKYNVQVKAFSCEVTKSEDVDKAVDEVEKAFGKKVDIGVANAGVSLWKDAHENTDEDFTSIFAVNTFGPFYLARALVRSWLDLPISTSSSSQPLEVWGKKGINLNKQILFVSSISALVAMNPQRQTAYNASKGAVTMLAKSLAGEWSHLGVAVNSVSPGYVSTDMIANPPDETAKSWVGEWEKRTPVGRFASPEEIGHFIAVLLSDKMGGMGFMAGSDVVVDGGYTIF</sequence>
<dbReference type="GO" id="GO:0016616">
    <property type="term" value="F:oxidoreductase activity, acting on the CH-OH group of donors, NAD or NADP as acceptor"/>
    <property type="evidence" value="ECO:0007669"/>
    <property type="project" value="UniProtKB-ARBA"/>
</dbReference>
<gene>
    <name evidence="4" type="ORF">CI109_100039</name>
</gene>
<dbReference type="PROSITE" id="PS00061">
    <property type="entry name" value="ADH_SHORT"/>
    <property type="match status" value="1"/>
</dbReference>
<dbReference type="Proteomes" id="UP000322225">
    <property type="component" value="Chromosome 1"/>
</dbReference>
<keyword evidence="2" id="KW-0521">NADP</keyword>
<keyword evidence="3" id="KW-0560">Oxidoreductase</keyword>
<evidence type="ECO:0000256" key="2">
    <source>
        <dbReference type="ARBA" id="ARBA00022857"/>
    </source>
</evidence>
<evidence type="ECO:0000313" key="4">
    <source>
        <dbReference type="EMBL" id="WWD15617.1"/>
    </source>
</evidence>
<evidence type="ECO:0000256" key="3">
    <source>
        <dbReference type="ARBA" id="ARBA00023002"/>
    </source>
</evidence>